<dbReference type="RefSeq" id="WP_179923207.1">
    <property type="nucleotide sequence ID" value="NZ_CP128228.1"/>
</dbReference>
<dbReference type="SUPFAM" id="SSF53335">
    <property type="entry name" value="S-adenosyl-L-methionine-dependent methyltransferases"/>
    <property type="match status" value="1"/>
</dbReference>
<dbReference type="AlphaFoldDB" id="A0A7Z0LBW3"/>
<dbReference type="EMBL" id="JACBYG010000004">
    <property type="protein sequence ID" value="NYS48495.1"/>
    <property type="molecule type" value="Genomic_DNA"/>
</dbReference>
<feature type="domain" description="23S rRNA (guanine(745)-N(1))-methyltransferase N-terminal" evidence="4">
    <location>
        <begin position="16"/>
        <end position="52"/>
    </location>
</feature>
<dbReference type="InterPro" id="IPR016718">
    <property type="entry name" value="rRNA_m1G-MeTrfase_A_prd"/>
</dbReference>
<protein>
    <submittedName>
        <fullName evidence="5">Methyltransferase domain-containing protein</fullName>
    </submittedName>
</protein>
<sequence>MYPPKLQRFTTTDLVFTCPFCQEGLQLQERSLACRNRHNFDLAKQGYVNLAPNAKASQHYQKESFQARQLVLEAGLYDHVLAGLDQMVTKLQPASLLDVACGEGFYSRQLESRSAGNYYAFDLSKDSILLASKADSRQQVKWFVADLAKIPLADQSLDAILDIFSPANYQEFKRLLKPTGSLLKAIPGSQHLIEIRKILGKEAYQPEDIDLHLKEQMQIQDQLELTATYTLTPEVREALLTMTPLLQQVRLKDFDWTQLTDITISATLYQAHF</sequence>
<dbReference type="InterPro" id="IPR029063">
    <property type="entry name" value="SAM-dependent_MTases_sf"/>
</dbReference>
<evidence type="ECO:0000256" key="1">
    <source>
        <dbReference type="PIRSR" id="PIRSR018249-1"/>
    </source>
</evidence>
<keyword evidence="5" id="KW-0489">Methyltransferase</keyword>
<feature type="binding site" evidence="2">
    <location>
        <position position="191"/>
    </location>
    <ligand>
        <name>S-adenosyl-L-methionine</name>
        <dbReference type="ChEBI" id="CHEBI:59789"/>
    </ligand>
</feature>
<dbReference type="Pfam" id="PF08241">
    <property type="entry name" value="Methyltransf_11"/>
    <property type="match status" value="1"/>
</dbReference>
<evidence type="ECO:0000313" key="5">
    <source>
        <dbReference type="EMBL" id="NYS48495.1"/>
    </source>
</evidence>
<dbReference type="Proteomes" id="UP000563349">
    <property type="component" value="Unassembled WGS sequence"/>
</dbReference>
<evidence type="ECO:0000259" key="3">
    <source>
        <dbReference type="Pfam" id="PF08241"/>
    </source>
</evidence>
<keyword evidence="1" id="KW-0862">Zinc</keyword>
<feature type="binding site" evidence="2">
    <location>
        <begin position="103"/>
        <end position="104"/>
    </location>
    <ligand>
        <name>S-adenosyl-L-methionine</name>
        <dbReference type="ChEBI" id="CHEBI:59789"/>
    </ligand>
</feature>
<dbReference type="GO" id="GO:0032259">
    <property type="term" value="P:methylation"/>
    <property type="evidence" value="ECO:0007669"/>
    <property type="project" value="UniProtKB-KW"/>
</dbReference>
<dbReference type="Pfam" id="PF21302">
    <property type="entry name" value="Zn_ribbon_RlmA"/>
    <property type="match status" value="1"/>
</dbReference>
<dbReference type="InterPro" id="IPR048647">
    <property type="entry name" value="RlmA_N"/>
</dbReference>
<keyword evidence="2" id="KW-0949">S-adenosyl-L-methionine</keyword>
<keyword evidence="5" id="KW-0808">Transferase</keyword>
<feature type="binding site" evidence="1">
    <location>
        <position position="38"/>
    </location>
    <ligand>
        <name>Zn(2+)</name>
        <dbReference type="ChEBI" id="CHEBI:29105"/>
    </ligand>
</feature>
<dbReference type="InterPro" id="IPR052939">
    <property type="entry name" value="23S_rRNA_MeTrnsfrase_RlmA"/>
</dbReference>
<dbReference type="InterPro" id="IPR013216">
    <property type="entry name" value="Methyltransf_11"/>
</dbReference>
<feature type="binding site" evidence="2">
    <location>
        <position position="77"/>
    </location>
    <ligand>
        <name>S-adenosyl-L-methionine</name>
        <dbReference type="ChEBI" id="CHEBI:59789"/>
    </ligand>
</feature>
<evidence type="ECO:0000313" key="6">
    <source>
        <dbReference type="Proteomes" id="UP000563349"/>
    </source>
</evidence>
<dbReference type="GO" id="GO:0008757">
    <property type="term" value="F:S-adenosylmethionine-dependent methyltransferase activity"/>
    <property type="evidence" value="ECO:0007669"/>
    <property type="project" value="InterPro"/>
</dbReference>
<comment type="caution">
    <text evidence="5">The sequence shown here is derived from an EMBL/GenBank/DDBJ whole genome shotgun (WGS) entry which is preliminary data.</text>
</comment>
<feature type="binding site" evidence="1">
    <location>
        <position position="18"/>
    </location>
    <ligand>
        <name>Zn(2+)</name>
        <dbReference type="ChEBI" id="CHEBI:29105"/>
    </ligand>
</feature>
<dbReference type="PANTHER" id="PTHR43460">
    <property type="entry name" value="METHYLTRANSFERASE"/>
    <property type="match status" value="1"/>
</dbReference>
<dbReference type="CDD" id="cd02440">
    <property type="entry name" value="AdoMet_MTases"/>
    <property type="match status" value="1"/>
</dbReference>
<accession>A0A7Z0LBW3</accession>
<feature type="binding site" evidence="1">
    <location>
        <position position="21"/>
    </location>
    <ligand>
        <name>Zn(2+)</name>
        <dbReference type="ChEBI" id="CHEBI:29105"/>
    </ligand>
</feature>
<keyword evidence="6" id="KW-1185">Reference proteome</keyword>
<dbReference type="PANTHER" id="PTHR43460:SF1">
    <property type="entry name" value="METHYLTRANSFERASE TYPE 11 DOMAIN-CONTAINING PROTEIN"/>
    <property type="match status" value="1"/>
</dbReference>
<name>A0A7Z0LBW3_9STRE</name>
<organism evidence="5 6">
    <name type="scientific">Streptococcus danieliae</name>
    <dbReference type="NCBI Taxonomy" id="747656"/>
    <lineage>
        <taxon>Bacteria</taxon>
        <taxon>Bacillati</taxon>
        <taxon>Bacillota</taxon>
        <taxon>Bacilli</taxon>
        <taxon>Lactobacillales</taxon>
        <taxon>Streptococcaceae</taxon>
        <taxon>Streptococcus</taxon>
    </lineage>
</organism>
<evidence type="ECO:0000259" key="4">
    <source>
        <dbReference type="Pfam" id="PF21302"/>
    </source>
</evidence>
<evidence type="ECO:0000256" key="2">
    <source>
        <dbReference type="PIRSR" id="PIRSR018249-2"/>
    </source>
</evidence>
<dbReference type="GO" id="GO:0046872">
    <property type="term" value="F:metal ion binding"/>
    <property type="evidence" value="ECO:0007669"/>
    <property type="project" value="UniProtKB-KW"/>
</dbReference>
<feature type="binding site" evidence="1">
    <location>
        <position position="34"/>
    </location>
    <ligand>
        <name>Zn(2+)</name>
        <dbReference type="ChEBI" id="CHEBI:29105"/>
    </ligand>
</feature>
<gene>
    <name evidence="5" type="ORF">HZY93_00600</name>
</gene>
<dbReference type="Gene3D" id="3.40.50.150">
    <property type="entry name" value="Vaccinia Virus protein VP39"/>
    <property type="match status" value="1"/>
</dbReference>
<proteinExistence type="predicted"/>
<keyword evidence="1" id="KW-0479">Metal-binding</keyword>
<feature type="domain" description="Methyltransferase type 11" evidence="3">
    <location>
        <begin position="97"/>
        <end position="182"/>
    </location>
</feature>
<reference evidence="5 6" key="1">
    <citation type="submission" date="2020-07" db="EMBL/GenBank/DDBJ databases">
        <title>MOT database genomes.</title>
        <authorList>
            <person name="Joseph S."/>
            <person name="Aduse-Opoku J."/>
            <person name="Hashim A."/>
            <person name="Wade W."/>
            <person name="Curtis M."/>
        </authorList>
    </citation>
    <scope>NUCLEOTIDE SEQUENCE [LARGE SCALE GENOMIC DNA]</scope>
    <source>
        <strain evidence="5 6">CCW311</strain>
    </source>
</reference>
<dbReference type="PIRSF" id="PIRSF018249">
    <property type="entry name" value="MyrA_prd"/>
    <property type="match status" value="1"/>
</dbReference>